<proteinExistence type="predicted"/>
<feature type="region of interest" description="Disordered" evidence="1">
    <location>
        <begin position="80"/>
        <end position="103"/>
    </location>
</feature>
<evidence type="ECO:0000256" key="1">
    <source>
        <dbReference type="SAM" id="MobiDB-lite"/>
    </source>
</evidence>
<comment type="caution">
    <text evidence="2">The sequence shown here is derived from an EMBL/GenBank/DDBJ whole genome shotgun (WGS) entry which is preliminary data.</text>
</comment>
<evidence type="ECO:0000313" key="2">
    <source>
        <dbReference type="EMBL" id="KKN34266.1"/>
    </source>
</evidence>
<name>A0A0F9SBB8_9ZZZZ</name>
<protein>
    <submittedName>
        <fullName evidence="2">Uncharacterized protein</fullName>
    </submittedName>
</protein>
<accession>A0A0F9SBB8</accession>
<sequence>MDRLTFSQTPPTEPGLYWFTQIGSSRVYHCDVWRQERGLTYGGKLVAMSSDSPPKPVERFRRWWAGPLPPVAARRALGLGRRPKVRVPTPSASPRASGQGGGA</sequence>
<organism evidence="2">
    <name type="scientific">marine sediment metagenome</name>
    <dbReference type="NCBI Taxonomy" id="412755"/>
    <lineage>
        <taxon>unclassified sequences</taxon>
        <taxon>metagenomes</taxon>
        <taxon>ecological metagenomes</taxon>
    </lineage>
</organism>
<dbReference type="EMBL" id="LAZR01002117">
    <property type="protein sequence ID" value="KKN34266.1"/>
    <property type="molecule type" value="Genomic_DNA"/>
</dbReference>
<dbReference type="AlphaFoldDB" id="A0A0F9SBB8"/>
<reference evidence="2" key="1">
    <citation type="journal article" date="2015" name="Nature">
        <title>Complex archaea that bridge the gap between prokaryotes and eukaryotes.</title>
        <authorList>
            <person name="Spang A."/>
            <person name="Saw J.H."/>
            <person name="Jorgensen S.L."/>
            <person name="Zaremba-Niedzwiedzka K."/>
            <person name="Martijn J."/>
            <person name="Lind A.E."/>
            <person name="van Eijk R."/>
            <person name="Schleper C."/>
            <person name="Guy L."/>
            <person name="Ettema T.J."/>
        </authorList>
    </citation>
    <scope>NUCLEOTIDE SEQUENCE</scope>
</reference>
<gene>
    <name evidence="2" type="ORF">LCGC14_0795650</name>
</gene>